<keyword evidence="2" id="KW-1185">Reference proteome</keyword>
<dbReference type="AlphaFoldDB" id="A0A8X6Q8L1"/>
<sequence>MSEAGEIEDELKLKWYNDHFLMSDRDSYEIVEPFLYIPSRSVDFQRQDPVDRHTRRYEYIPYERALVNLDFPSPIHLNEKKFLDKSDNLTQEFIDIIEDEISEYLTSGNIEDVRLRGRKAKSFTAWVSLKDGEGRWEIDESFMSKTCKVNDIKVTAMTLVSCDDVRGLRISVDEDGVRLYEIINGSFKITFHWSANDKSCHITANIDSDGTVSFSCASADLSREDIDGNRFVKLKIGNNRNKVMTFLELFTHTS</sequence>
<evidence type="ECO:0000313" key="1">
    <source>
        <dbReference type="EMBL" id="GFU12513.1"/>
    </source>
</evidence>
<comment type="caution">
    <text evidence="1">The sequence shown here is derived from an EMBL/GenBank/DDBJ whole genome shotgun (WGS) entry which is preliminary data.</text>
</comment>
<name>A0A8X6Q8L1_NEPPI</name>
<accession>A0A8X6Q8L1</accession>
<evidence type="ECO:0000313" key="2">
    <source>
        <dbReference type="Proteomes" id="UP000887013"/>
    </source>
</evidence>
<organism evidence="1 2">
    <name type="scientific">Nephila pilipes</name>
    <name type="common">Giant wood spider</name>
    <name type="synonym">Nephila maculata</name>
    <dbReference type="NCBI Taxonomy" id="299642"/>
    <lineage>
        <taxon>Eukaryota</taxon>
        <taxon>Metazoa</taxon>
        <taxon>Ecdysozoa</taxon>
        <taxon>Arthropoda</taxon>
        <taxon>Chelicerata</taxon>
        <taxon>Arachnida</taxon>
        <taxon>Araneae</taxon>
        <taxon>Araneomorphae</taxon>
        <taxon>Entelegynae</taxon>
        <taxon>Araneoidea</taxon>
        <taxon>Nephilidae</taxon>
        <taxon>Nephila</taxon>
    </lineage>
</organism>
<gene>
    <name evidence="1" type="primary">ASM33_04480</name>
    <name evidence="1" type="ORF">NPIL_661241</name>
</gene>
<dbReference type="EMBL" id="BMAW01125478">
    <property type="protein sequence ID" value="GFU12513.1"/>
    <property type="molecule type" value="Genomic_DNA"/>
</dbReference>
<dbReference type="Proteomes" id="UP000887013">
    <property type="component" value="Unassembled WGS sequence"/>
</dbReference>
<dbReference type="OrthoDB" id="6414136at2759"/>
<protein>
    <submittedName>
        <fullName evidence="1">Uncharacterized protein</fullName>
    </submittedName>
</protein>
<proteinExistence type="predicted"/>
<reference evidence="1" key="1">
    <citation type="submission" date="2020-08" db="EMBL/GenBank/DDBJ databases">
        <title>Multicomponent nature underlies the extraordinary mechanical properties of spider dragline silk.</title>
        <authorList>
            <person name="Kono N."/>
            <person name="Nakamura H."/>
            <person name="Mori M."/>
            <person name="Yoshida Y."/>
            <person name="Ohtoshi R."/>
            <person name="Malay A.D."/>
            <person name="Moran D.A.P."/>
            <person name="Tomita M."/>
            <person name="Numata K."/>
            <person name="Arakawa K."/>
        </authorList>
    </citation>
    <scope>NUCLEOTIDE SEQUENCE</scope>
</reference>